<comment type="subcellular location">
    <subcellularLocation>
        <location evidence="1">Nucleus</location>
    </subcellularLocation>
</comment>
<dbReference type="InterPro" id="IPR007900">
    <property type="entry name" value="TAF4_C"/>
</dbReference>
<evidence type="ECO:0000256" key="5">
    <source>
        <dbReference type="ARBA" id="ARBA00023163"/>
    </source>
</evidence>
<evidence type="ECO:0000256" key="9">
    <source>
        <dbReference type="SAM" id="MobiDB-lite"/>
    </source>
</evidence>
<dbReference type="CDD" id="cd08045">
    <property type="entry name" value="HFD_TAF4"/>
    <property type="match status" value="1"/>
</dbReference>
<feature type="region of interest" description="Disordered" evidence="9">
    <location>
        <begin position="277"/>
        <end position="315"/>
    </location>
</feature>
<reference evidence="11 12" key="1">
    <citation type="journal article" date="2023" name="Proc. Natl. Acad. Sci. U.S.A.">
        <title>A global phylogenomic analysis of the shiitake genus Lentinula.</title>
        <authorList>
            <person name="Sierra-Patev S."/>
            <person name="Min B."/>
            <person name="Naranjo-Ortiz M."/>
            <person name="Looney B."/>
            <person name="Konkel Z."/>
            <person name="Slot J.C."/>
            <person name="Sakamoto Y."/>
            <person name="Steenwyk J.L."/>
            <person name="Rokas A."/>
            <person name="Carro J."/>
            <person name="Camarero S."/>
            <person name="Ferreira P."/>
            <person name="Molpeceres G."/>
            <person name="Ruiz-Duenas F.J."/>
            <person name="Serrano A."/>
            <person name="Henrissat B."/>
            <person name="Drula E."/>
            <person name="Hughes K.W."/>
            <person name="Mata J.L."/>
            <person name="Ishikawa N.K."/>
            <person name="Vargas-Isla R."/>
            <person name="Ushijima S."/>
            <person name="Smith C.A."/>
            <person name="Donoghue J."/>
            <person name="Ahrendt S."/>
            <person name="Andreopoulos W."/>
            <person name="He G."/>
            <person name="LaButti K."/>
            <person name="Lipzen A."/>
            <person name="Ng V."/>
            <person name="Riley R."/>
            <person name="Sandor L."/>
            <person name="Barry K."/>
            <person name="Martinez A.T."/>
            <person name="Xiao Y."/>
            <person name="Gibbons J.G."/>
            <person name="Terashima K."/>
            <person name="Grigoriev I.V."/>
            <person name="Hibbett D."/>
        </authorList>
    </citation>
    <scope>NUCLEOTIDE SEQUENCE [LARGE SCALE GENOMIC DNA]</scope>
    <source>
        <strain evidence="11 12">TFB7810</strain>
    </source>
</reference>
<evidence type="ECO:0000259" key="10">
    <source>
        <dbReference type="Pfam" id="PF05236"/>
    </source>
</evidence>
<sequence>MNQPAKTDEIKPSTPAAQSITPQPVPTTYSTWAHIPIDPALQAQPAPGASQVTQAGQPTPVYQYSPYSYYQSYQNQYAAIPQVTTASTPTPVVAQSSTSTPSVAANSIDTSDINTLRDALGSTGVDLRAEEESLQRTSDSSLTYRSYEDRTRKQPSKPNFNTTYLSNTILQITSAHKLTNPHPSADTVNYLALALRARLQDLITAMITAARHRTDTQFDSAPSMYEDGSPMWSILVRSDVAKQLAALEKVEREEETKIRRERKERADMAAAQAAALAAQSVGSSNGGSGGVEDDQDGFGGGAKKKRKKDGPGVTAKNMSADVQKKMSNAAASHAAGLAGRYAWMTAGASSTPKKPAVAAAIPSTPAISTTSTLGASSLTGGPTLTTTATAATSTIPTASTTGSGWARPYVSATKKATDSPPQETFGEDTRTAITMRDAMFVIEKEKGHGGGRGAAKGWT</sequence>
<evidence type="ECO:0000256" key="3">
    <source>
        <dbReference type="ARBA" id="ARBA00017306"/>
    </source>
</evidence>
<feature type="domain" description="Transcription initiation factor TFIID component TAF4 C-terminal" evidence="10">
    <location>
        <begin position="116"/>
        <end position="446"/>
    </location>
</feature>
<comment type="caution">
    <text evidence="11">The sequence shown here is derived from an EMBL/GenBank/DDBJ whole genome shotgun (WGS) entry which is preliminary data.</text>
</comment>
<evidence type="ECO:0000256" key="4">
    <source>
        <dbReference type="ARBA" id="ARBA00023015"/>
    </source>
</evidence>
<feature type="region of interest" description="Disordered" evidence="9">
    <location>
        <begin position="1"/>
        <end position="29"/>
    </location>
</feature>
<feature type="compositionally biased region" description="Polar residues" evidence="9">
    <location>
        <begin position="15"/>
        <end position="29"/>
    </location>
</feature>
<dbReference type="EMBL" id="JANVFU010000007">
    <property type="protein sequence ID" value="KAJ3744366.1"/>
    <property type="molecule type" value="Genomic_DNA"/>
</dbReference>
<comment type="function">
    <text evidence="7">Functions as a component of the DNA-binding general transcription factor complex TFIID. Binding of TFIID to a promoter (with or without TATA element) is the initial step in pre-initiation complex (PIC) formation. TFIID plays a key role in the regulation of gene expression by RNA polymerase II through different activities such as transcription activator interaction, core promoter recognition and selectivity, TFIIA and TFIIB interaction, chromatin modification (histone acetylation by TAF1), facilitation of DNA opening and initiation of transcription.</text>
</comment>
<dbReference type="InterPro" id="IPR045144">
    <property type="entry name" value="TAF4"/>
</dbReference>
<organism evidence="11 12">
    <name type="scientific">Lentinula detonsa</name>
    <dbReference type="NCBI Taxonomy" id="2804962"/>
    <lineage>
        <taxon>Eukaryota</taxon>
        <taxon>Fungi</taxon>
        <taxon>Dikarya</taxon>
        <taxon>Basidiomycota</taxon>
        <taxon>Agaricomycotina</taxon>
        <taxon>Agaricomycetes</taxon>
        <taxon>Agaricomycetidae</taxon>
        <taxon>Agaricales</taxon>
        <taxon>Marasmiineae</taxon>
        <taxon>Omphalotaceae</taxon>
        <taxon>Lentinula</taxon>
    </lineage>
</organism>
<dbReference type="GO" id="GO:0006367">
    <property type="term" value="P:transcription initiation at RNA polymerase II promoter"/>
    <property type="evidence" value="ECO:0007669"/>
    <property type="project" value="TreeGrafter"/>
</dbReference>
<evidence type="ECO:0000256" key="8">
    <source>
        <dbReference type="ARBA" id="ARBA00031747"/>
    </source>
</evidence>
<keyword evidence="4" id="KW-0805">Transcription regulation</keyword>
<evidence type="ECO:0000256" key="6">
    <source>
        <dbReference type="ARBA" id="ARBA00023242"/>
    </source>
</evidence>
<keyword evidence="6" id="KW-0539">Nucleus</keyword>
<dbReference type="GO" id="GO:0003677">
    <property type="term" value="F:DNA binding"/>
    <property type="evidence" value="ECO:0007669"/>
    <property type="project" value="TreeGrafter"/>
</dbReference>
<feature type="compositionally biased region" description="Polar residues" evidence="9">
    <location>
        <begin position="135"/>
        <end position="144"/>
    </location>
</feature>
<gene>
    <name evidence="11" type="ORF">DFH05DRAFT_1179043</name>
</gene>
<feature type="region of interest" description="Disordered" evidence="9">
    <location>
        <begin position="130"/>
        <end position="160"/>
    </location>
</feature>
<dbReference type="GO" id="GO:0016251">
    <property type="term" value="F:RNA polymerase II general transcription initiation factor activity"/>
    <property type="evidence" value="ECO:0007669"/>
    <property type="project" value="TreeGrafter"/>
</dbReference>
<evidence type="ECO:0000313" key="11">
    <source>
        <dbReference type="EMBL" id="KAJ3744366.1"/>
    </source>
</evidence>
<keyword evidence="5" id="KW-0804">Transcription</keyword>
<comment type="similarity">
    <text evidence="2">Belongs to the TAF4 family.</text>
</comment>
<name>A0A9W8P0N9_9AGAR</name>
<proteinExistence type="inferred from homology"/>
<accession>A0A9W8P0N9</accession>
<feature type="compositionally biased region" description="Basic and acidic residues" evidence="9">
    <location>
        <begin position="1"/>
        <end position="11"/>
    </location>
</feature>
<feature type="region of interest" description="Disordered" evidence="9">
    <location>
        <begin position="412"/>
        <end position="432"/>
    </location>
</feature>
<dbReference type="AlphaFoldDB" id="A0A9W8P0N9"/>
<evidence type="ECO:0000256" key="7">
    <source>
        <dbReference type="ARBA" id="ARBA00025346"/>
    </source>
</evidence>
<dbReference type="Proteomes" id="UP001142393">
    <property type="component" value="Unassembled WGS sequence"/>
</dbReference>
<keyword evidence="12" id="KW-1185">Reference proteome</keyword>
<dbReference type="Pfam" id="PF05236">
    <property type="entry name" value="TAF4"/>
    <property type="match status" value="1"/>
</dbReference>
<evidence type="ECO:0000256" key="2">
    <source>
        <dbReference type="ARBA" id="ARBA00006178"/>
    </source>
</evidence>
<dbReference type="PANTHER" id="PTHR15138">
    <property type="entry name" value="TRANSCRIPTION INITIATION FACTOR TFIID SUBUNIT 4"/>
    <property type="match status" value="1"/>
</dbReference>
<dbReference type="PANTHER" id="PTHR15138:SF14">
    <property type="entry name" value="TRANSCRIPTION INITIATION FACTOR TFIID SUBUNIT 4"/>
    <property type="match status" value="1"/>
</dbReference>
<dbReference type="GO" id="GO:0005669">
    <property type="term" value="C:transcription factor TFIID complex"/>
    <property type="evidence" value="ECO:0007669"/>
    <property type="project" value="InterPro"/>
</dbReference>
<evidence type="ECO:0000313" key="12">
    <source>
        <dbReference type="Proteomes" id="UP001142393"/>
    </source>
</evidence>
<evidence type="ECO:0000256" key="1">
    <source>
        <dbReference type="ARBA" id="ARBA00004123"/>
    </source>
</evidence>
<protein>
    <recommendedName>
        <fullName evidence="3">Transcription initiation factor TFIID subunit 4</fullName>
    </recommendedName>
    <alternativeName>
        <fullName evidence="8">TBP-associated factor 4</fullName>
    </alternativeName>
</protein>